<evidence type="ECO:0000259" key="8">
    <source>
        <dbReference type="Pfam" id="PF06886"/>
    </source>
</evidence>
<feature type="compositionally biased region" description="Basic and acidic residues" evidence="7">
    <location>
        <begin position="59"/>
        <end position="75"/>
    </location>
</feature>
<feature type="compositionally biased region" description="Polar residues" evidence="7">
    <location>
        <begin position="15"/>
        <end position="39"/>
    </location>
</feature>
<dbReference type="InterPro" id="IPR027329">
    <property type="entry name" value="TPX2_C"/>
</dbReference>
<dbReference type="InterPro" id="IPR044806">
    <property type="entry name" value="WVD2/WDL1-4"/>
</dbReference>
<sequence length="371" mass="40891">MGTEVINIPIDKQSDSAVISTENGTSNQVHGLHSKSPSVDESGGARKDLWGPRIFGKASETKESKEWKESKESDVKECILTSPVEVFPAHQDALIAKDLNPKGQDPTNYEESDSPIKSVHRSDTTVRTHHTASHPFPPATERRASAGYQPSAASASNGNKPAKMKIIQVTDTPKKSKSLQGIPNHKVRKPLQSDNGTNTDEDPCSPVSIAASLRSHKARTTLATAPVFKCGERAVKRKEFYAKLEQKQKALEAEKMQSEARSKDEMEAALKEYRKNLIYKATPMPSFYQEGPPPKIELKKTPPTRAKSPKLGRRKSCDDSNNGDNNNGICYRLRRHSLGSYKDDCNRLQNNPKIGNAASKDKGKLLPIPLM</sequence>
<keyword evidence="10" id="KW-1185">Reference proteome</keyword>
<feature type="domain" description="TPX2 C-terminal" evidence="8">
    <location>
        <begin position="227"/>
        <end position="296"/>
    </location>
</feature>
<keyword evidence="6" id="KW-0175">Coiled coil</keyword>
<protein>
    <recommendedName>
        <fullName evidence="8">TPX2 C-terminal domain-containing protein</fullName>
    </recommendedName>
</protein>
<keyword evidence="4" id="KW-0493">Microtubule</keyword>
<dbReference type="Proteomes" id="UP000243459">
    <property type="component" value="Chromosome 7"/>
</dbReference>
<comment type="similarity">
    <text evidence="2">Belongs to the TPX2 family.</text>
</comment>
<dbReference type="Pfam" id="PF06886">
    <property type="entry name" value="TPX2"/>
    <property type="match status" value="1"/>
</dbReference>
<evidence type="ECO:0000313" key="9">
    <source>
        <dbReference type="EMBL" id="ONK64421.1"/>
    </source>
</evidence>
<dbReference type="GO" id="GO:0000226">
    <property type="term" value="P:microtubule cytoskeleton organization"/>
    <property type="evidence" value="ECO:0007669"/>
    <property type="project" value="InterPro"/>
</dbReference>
<dbReference type="PANTHER" id="PTHR46372">
    <property type="entry name" value="PROTEIN WVD2-LIKE 3"/>
    <property type="match status" value="1"/>
</dbReference>
<evidence type="ECO:0000256" key="3">
    <source>
        <dbReference type="ARBA" id="ARBA00022490"/>
    </source>
</evidence>
<proteinExistence type="inferred from homology"/>
<name>A0A5P1EIA7_ASPOF</name>
<dbReference type="AlphaFoldDB" id="A0A5P1EIA7"/>
<feature type="region of interest" description="Disordered" evidence="7">
    <location>
        <begin position="95"/>
        <end position="206"/>
    </location>
</feature>
<evidence type="ECO:0000256" key="5">
    <source>
        <dbReference type="ARBA" id="ARBA00023212"/>
    </source>
</evidence>
<feature type="compositionally biased region" description="Low complexity" evidence="7">
    <location>
        <begin position="319"/>
        <end position="328"/>
    </location>
</feature>
<feature type="region of interest" description="Disordered" evidence="7">
    <location>
        <begin position="284"/>
        <end position="330"/>
    </location>
</feature>
<evidence type="ECO:0000256" key="7">
    <source>
        <dbReference type="SAM" id="MobiDB-lite"/>
    </source>
</evidence>
<keyword evidence="5" id="KW-0206">Cytoskeleton</keyword>
<evidence type="ECO:0000256" key="1">
    <source>
        <dbReference type="ARBA" id="ARBA00004245"/>
    </source>
</evidence>
<reference evidence="10" key="1">
    <citation type="journal article" date="2017" name="Nat. Commun.">
        <title>The asparagus genome sheds light on the origin and evolution of a young Y chromosome.</title>
        <authorList>
            <person name="Harkess A."/>
            <person name="Zhou J."/>
            <person name="Xu C."/>
            <person name="Bowers J.E."/>
            <person name="Van der Hulst R."/>
            <person name="Ayyampalayam S."/>
            <person name="Mercati F."/>
            <person name="Riccardi P."/>
            <person name="McKain M.R."/>
            <person name="Kakrana A."/>
            <person name="Tang H."/>
            <person name="Ray J."/>
            <person name="Groenendijk J."/>
            <person name="Arikit S."/>
            <person name="Mathioni S.M."/>
            <person name="Nakano M."/>
            <person name="Shan H."/>
            <person name="Telgmann-Rauber A."/>
            <person name="Kanno A."/>
            <person name="Yue Z."/>
            <person name="Chen H."/>
            <person name="Li W."/>
            <person name="Chen Y."/>
            <person name="Xu X."/>
            <person name="Zhang Y."/>
            <person name="Luo S."/>
            <person name="Chen H."/>
            <person name="Gao J."/>
            <person name="Mao Z."/>
            <person name="Pires J.C."/>
            <person name="Luo M."/>
            <person name="Kudrna D."/>
            <person name="Wing R.A."/>
            <person name="Meyers B.C."/>
            <person name="Yi K."/>
            <person name="Kong H."/>
            <person name="Lavrijsen P."/>
            <person name="Sunseri F."/>
            <person name="Falavigna A."/>
            <person name="Ye Y."/>
            <person name="Leebens-Mack J.H."/>
            <person name="Chen G."/>
        </authorList>
    </citation>
    <scope>NUCLEOTIDE SEQUENCE [LARGE SCALE GENOMIC DNA]</scope>
    <source>
        <strain evidence="10">cv. DH0086</strain>
    </source>
</reference>
<feature type="coiled-coil region" evidence="6">
    <location>
        <begin position="241"/>
        <end position="276"/>
    </location>
</feature>
<comment type="subcellular location">
    <subcellularLocation>
        <location evidence="1">Cytoplasm</location>
        <location evidence="1">Cytoskeleton</location>
    </subcellularLocation>
</comment>
<feature type="region of interest" description="Disordered" evidence="7">
    <location>
        <begin position="350"/>
        <end position="371"/>
    </location>
</feature>
<evidence type="ECO:0000256" key="6">
    <source>
        <dbReference type="SAM" id="Coils"/>
    </source>
</evidence>
<dbReference type="GO" id="GO:0008017">
    <property type="term" value="F:microtubule binding"/>
    <property type="evidence" value="ECO:0007669"/>
    <property type="project" value="InterPro"/>
</dbReference>
<dbReference type="GO" id="GO:0005874">
    <property type="term" value="C:microtubule"/>
    <property type="evidence" value="ECO:0007669"/>
    <property type="project" value="UniProtKB-KW"/>
</dbReference>
<evidence type="ECO:0000256" key="2">
    <source>
        <dbReference type="ARBA" id="ARBA00005885"/>
    </source>
</evidence>
<evidence type="ECO:0000256" key="4">
    <source>
        <dbReference type="ARBA" id="ARBA00022701"/>
    </source>
</evidence>
<evidence type="ECO:0000313" key="10">
    <source>
        <dbReference type="Proteomes" id="UP000243459"/>
    </source>
</evidence>
<feature type="region of interest" description="Disordered" evidence="7">
    <location>
        <begin position="1"/>
        <end position="75"/>
    </location>
</feature>
<dbReference type="PANTHER" id="PTHR46372:SF2">
    <property type="entry name" value="PROTEIN WVD2-LIKE 3"/>
    <property type="match status" value="1"/>
</dbReference>
<dbReference type="Gramene" id="ONK64421">
    <property type="protein sequence ID" value="ONK64421"/>
    <property type="gene ID" value="A4U43_C07F25720"/>
</dbReference>
<accession>A0A5P1EIA7</accession>
<gene>
    <name evidence="9" type="ORF">A4U43_C07F25720</name>
</gene>
<keyword evidence="3" id="KW-0963">Cytoplasm</keyword>
<dbReference type="EMBL" id="CM007387">
    <property type="protein sequence ID" value="ONK64421.1"/>
    <property type="molecule type" value="Genomic_DNA"/>
</dbReference>
<dbReference type="OMA" id="CMDNDEF"/>
<organism evidence="9 10">
    <name type="scientific">Asparagus officinalis</name>
    <name type="common">Garden asparagus</name>
    <dbReference type="NCBI Taxonomy" id="4686"/>
    <lineage>
        <taxon>Eukaryota</taxon>
        <taxon>Viridiplantae</taxon>
        <taxon>Streptophyta</taxon>
        <taxon>Embryophyta</taxon>
        <taxon>Tracheophyta</taxon>
        <taxon>Spermatophyta</taxon>
        <taxon>Magnoliopsida</taxon>
        <taxon>Liliopsida</taxon>
        <taxon>Asparagales</taxon>
        <taxon>Asparagaceae</taxon>
        <taxon>Asparagoideae</taxon>
        <taxon>Asparagus</taxon>
    </lineage>
</organism>